<dbReference type="InterPro" id="IPR050101">
    <property type="entry name" value="CinA"/>
</dbReference>
<dbReference type="InterPro" id="IPR001453">
    <property type="entry name" value="MoaB/Mog_dom"/>
</dbReference>
<dbReference type="CDD" id="cd00885">
    <property type="entry name" value="cinA"/>
    <property type="match status" value="1"/>
</dbReference>
<dbReference type="InterPro" id="IPR056596">
    <property type="entry name" value="FLAD1_M"/>
</dbReference>
<dbReference type="EMBL" id="CP095005">
    <property type="protein sequence ID" value="UOO95635.1"/>
    <property type="molecule type" value="Genomic_DNA"/>
</dbReference>
<reference evidence="2" key="1">
    <citation type="journal article" date="2014" name="Int. J. Syst. Evol. Microbiol.">
        <title>Complete genome sequence of Corynebacterium casei LMG S-19264T (=DSM 44701T), isolated from a smear-ripened cheese.</title>
        <authorList>
            <consortium name="US DOE Joint Genome Institute (JGI-PGF)"/>
            <person name="Walter F."/>
            <person name="Albersmeier A."/>
            <person name="Kalinowski J."/>
            <person name="Ruckert C."/>
        </authorList>
    </citation>
    <scope>NUCLEOTIDE SEQUENCE</scope>
    <source>
        <strain evidence="2">JCM 12289</strain>
    </source>
</reference>
<dbReference type="InterPro" id="IPR036425">
    <property type="entry name" value="MoaB/Mog-like_dom_sf"/>
</dbReference>
<dbReference type="Gene3D" id="3.40.980.10">
    <property type="entry name" value="MoaB/Mog-like domain"/>
    <property type="match status" value="1"/>
</dbReference>
<reference evidence="2" key="3">
    <citation type="submission" date="2023-12" db="EMBL/GenBank/DDBJ databases">
        <authorList>
            <person name="Sun Q."/>
            <person name="Inoue M."/>
        </authorList>
    </citation>
    <scope>NUCLEOTIDE SEQUENCE</scope>
    <source>
        <strain evidence="2">JCM 12289</strain>
    </source>
</reference>
<feature type="domain" description="MoaB/Mog" evidence="1">
    <location>
        <begin position="4"/>
        <end position="169"/>
    </location>
</feature>
<dbReference type="Proteomes" id="UP001500962">
    <property type="component" value="Unassembled WGS sequence"/>
</dbReference>
<accession>A0AAV3SF97</accession>
<protein>
    <submittedName>
        <fullName evidence="2">Competence/damage-inducible protein A</fullName>
    </submittedName>
    <submittedName>
        <fullName evidence="3">Molybdopterin-binding protein</fullName>
    </submittedName>
</protein>
<evidence type="ECO:0000313" key="2">
    <source>
        <dbReference type="EMBL" id="GAA0458441.1"/>
    </source>
</evidence>
<gene>
    <name evidence="2" type="ORF">GCM10008985_13330</name>
    <name evidence="3" type="ORF">MUK72_02725</name>
</gene>
<dbReference type="KEGG" id="hdo:MUK72_02725"/>
<dbReference type="PANTHER" id="PTHR13939:SF0">
    <property type="entry name" value="NMN AMIDOHYDROLASE-LIKE PROTEIN YFAY"/>
    <property type="match status" value="1"/>
</dbReference>
<evidence type="ECO:0000313" key="3">
    <source>
        <dbReference type="EMBL" id="UOO95635.1"/>
    </source>
</evidence>
<proteinExistence type="predicted"/>
<dbReference type="Proteomes" id="UP000830542">
    <property type="component" value="Chromosome"/>
</dbReference>
<name>A0AAV3SF97_HALDO</name>
<evidence type="ECO:0000259" key="1">
    <source>
        <dbReference type="SMART" id="SM00852"/>
    </source>
</evidence>
<dbReference type="EMBL" id="BAAADN010000022">
    <property type="protein sequence ID" value="GAA0458441.1"/>
    <property type="molecule type" value="Genomic_DNA"/>
</dbReference>
<dbReference type="AlphaFoldDB" id="A0AAV3SF97"/>
<reference evidence="3" key="2">
    <citation type="submission" date="2022-04" db="EMBL/GenBank/DDBJ databases">
        <title>Sequencing and genomic assembly of Halococcus dombrowskii.</title>
        <authorList>
            <person name="Lim S.W."/>
            <person name="MacLea K.S."/>
        </authorList>
    </citation>
    <scope>NUCLEOTIDE SEQUENCE</scope>
    <source>
        <strain evidence="3">H4</strain>
    </source>
</reference>
<keyword evidence="4" id="KW-1185">Reference proteome</keyword>
<dbReference type="GeneID" id="71760727"/>
<dbReference type="Pfam" id="PF00994">
    <property type="entry name" value="MoCF_biosynth"/>
    <property type="match status" value="1"/>
</dbReference>
<dbReference type="SUPFAM" id="SSF53218">
    <property type="entry name" value="Molybdenum cofactor biosynthesis proteins"/>
    <property type="match status" value="1"/>
</dbReference>
<dbReference type="RefSeq" id="WP_244703670.1">
    <property type="nucleotide sequence ID" value="NZ_BAAADN010000022.1"/>
</dbReference>
<evidence type="ECO:0000313" key="5">
    <source>
        <dbReference type="Proteomes" id="UP001500962"/>
    </source>
</evidence>
<dbReference type="PANTHER" id="PTHR13939">
    <property type="entry name" value="NICOTINAMIDE-NUCLEOTIDE AMIDOHYDROLASE PNCC"/>
    <property type="match status" value="1"/>
</dbReference>
<dbReference type="SMART" id="SM00852">
    <property type="entry name" value="MoCF_biosynth"/>
    <property type="match status" value="1"/>
</dbReference>
<sequence>MDVALLTIGDELLSGDTANSNATWLADRLTDRGATVARVLVIPDDRSLIARKVAEYSDAFDAVIVTGGLGGTPDDRTMDAVADAFDRPLSVDERARESVAKRVAALRESYREIAIDIDAEASVPEGSRALLNEPGLAPGCLIENVYVLPGIPEEMKAMYESVAEAFGGDVRSRMFYTETPEADLIPDLTITEERFDVSVGCYPDRSAGHNRLKLVGESDDELDAAAEWLRARVETIPEPDS</sequence>
<dbReference type="Pfam" id="PF24102">
    <property type="entry name" value="FLAD1_M"/>
    <property type="match status" value="1"/>
</dbReference>
<organism evidence="2 5">
    <name type="scientific">Halococcus dombrowskii</name>
    <dbReference type="NCBI Taxonomy" id="179637"/>
    <lineage>
        <taxon>Archaea</taxon>
        <taxon>Methanobacteriati</taxon>
        <taxon>Methanobacteriota</taxon>
        <taxon>Stenosarchaea group</taxon>
        <taxon>Halobacteria</taxon>
        <taxon>Halobacteriales</taxon>
        <taxon>Halococcaceae</taxon>
        <taxon>Halococcus</taxon>
    </lineage>
</organism>
<evidence type="ECO:0000313" key="4">
    <source>
        <dbReference type="Proteomes" id="UP000830542"/>
    </source>
</evidence>